<evidence type="ECO:0000256" key="1">
    <source>
        <dbReference type="SAM" id="SignalP"/>
    </source>
</evidence>
<protein>
    <submittedName>
        <fullName evidence="2">Uncharacterized protein</fullName>
    </submittedName>
</protein>
<comment type="caution">
    <text evidence="2">The sequence shown here is derived from an EMBL/GenBank/DDBJ whole genome shotgun (WGS) entry which is preliminary data.</text>
</comment>
<keyword evidence="1" id="KW-0732">Signal</keyword>
<dbReference type="EMBL" id="PITI01000215">
    <property type="protein sequence ID" value="TBU07865.1"/>
    <property type="molecule type" value="Genomic_DNA"/>
</dbReference>
<dbReference type="VEuPathDB" id="MicrosporidiaDB:CWI36_0215p0020"/>
<feature type="chain" id="PRO_5020827332" evidence="1">
    <location>
        <begin position="20"/>
        <end position="578"/>
    </location>
</feature>
<accession>A0A4Q9LK07</accession>
<sequence length="578" mass="68749">MQFLFSILSILLIKSNISCSTSIVDLKNINATKNSKKDIPDAKSVNDVCYIFEPAKVVETIPEVLPEVSASTSAIKTPKSDSRKRKRLAVEKNQQEPGFGIYNDETQYYIYMFTSYDRKIDKIFENIKKASVNQTYFTFSFEYLFIKETPSAFIKKNLMFTLEKEVILLKKIYRFFLLENGCFEENPNLFLTNNEQPTLTTLYLLYIDIFEGFNVWINTELKKLFSLSGPQRELKTVEENIIALENAYFFSFKDNSQLFFGTERYIFYSYDFIGYWRKSILSILEQKNSYIYLILTEFISFEIQLKEQIDYIRLKKGTYFLAIFKLKLLINDPIISKMQEMYKNNCKKDLASNSYPKKSLKVFLKQKRKLRKKFMEILEIFSISFEHNIMYSMLFTLERIMYRFYLTREYYRGFFACYRMLNIISDVLFLIDKKDVNNIIMTIHRCFENTSILNLIANPISKFNYIIDNLDVSLKKKIMVLYIRILKYILDKKTDSLTKNQLGEKQFIILIIKNIEECSKNNKIDVKLRNRKKGMEMCFNGNNLLLLESCLIQRIFQIIFRMKCYTNSKNWVEDLFHG</sequence>
<gene>
    <name evidence="2" type="ORF">CWI36_0215p0020</name>
</gene>
<name>A0A4Q9LK07_9MICR</name>
<organism evidence="2 3">
    <name type="scientific">Hamiltosporidium magnivora</name>
    <dbReference type="NCBI Taxonomy" id="148818"/>
    <lineage>
        <taxon>Eukaryota</taxon>
        <taxon>Fungi</taxon>
        <taxon>Fungi incertae sedis</taxon>
        <taxon>Microsporidia</taxon>
        <taxon>Dubosqiidae</taxon>
        <taxon>Hamiltosporidium</taxon>
    </lineage>
</organism>
<evidence type="ECO:0000313" key="2">
    <source>
        <dbReference type="EMBL" id="TBU07865.1"/>
    </source>
</evidence>
<proteinExistence type="predicted"/>
<feature type="signal peptide" evidence="1">
    <location>
        <begin position="1"/>
        <end position="19"/>
    </location>
</feature>
<dbReference type="AlphaFoldDB" id="A0A4Q9LK07"/>
<keyword evidence="3" id="KW-1185">Reference proteome</keyword>
<dbReference type="Proteomes" id="UP000291404">
    <property type="component" value="Unassembled WGS sequence"/>
</dbReference>
<dbReference type="VEuPathDB" id="MicrosporidiaDB:CWI39_0976p0010"/>
<reference evidence="2 3" key="1">
    <citation type="submission" date="2017-12" db="EMBL/GenBank/DDBJ databases">
        <authorList>
            <person name="Pombert J.-F."/>
            <person name="Haag K.L."/>
            <person name="Ebert D."/>
        </authorList>
    </citation>
    <scope>NUCLEOTIDE SEQUENCE [LARGE SCALE GENOMIC DNA]</scope>
    <source>
        <strain evidence="2">BE-OM-2</strain>
    </source>
</reference>
<evidence type="ECO:0000313" key="3">
    <source>
        <dbReference type="Proteomes" id="UP000291404"/>
    </source>
</evidence>